<evidence type="ECO:0000256" key="6">
    <source>
        <dbReference type="ARBA" id="ARBA00023136"/>
    </source>
</evidence>
<organism evidence="11 12">
    <name type="scientific">Poritiphilus flavus</name>
    <dbReference type="NCBI Taxonomy" id="2697053"/>
    <lineage>
        <taxon>Bacteria</taxon>
        <taxon>Pseudomonadati</taxon>
        <taxon>Bacteroidota</taxon>
        <taxon>Flavobacteriia</taxon>
        <taxon>Flavobacteriales</taxon>
        <taxon>Flavobacteriaceae</taxon>
        <taxon>Poritiphilus</taxon>
    </lineage>
</organism>
<dbReference type="InterPro" id="IPR037066">
    <property type="entry name" value="Plug_dom_sf"/>
</dbReference>
<comment type="similarity">
    <text evidence="8">Belongs to the TonB-dependent receptor family.</text>
</comment>
<feature type="chain" id="PRO_5026706314" evidence="9">
    <location>
        <begin position="20"/>
        <end position="924"/>
    </location>
</feature>
<evidence type="ECO:0000256" key="1">
    <source>
        <dbReference type="ARBA" id="ARBA00004571"/>
    </source>
</evidence>
<protein>
    <submittedName>
        <fullName evidence="11">TonB-dependent receptor plug domain-containing protein</fullName>
    </submittedName>
</protein>
<reference evidence="11 12" key="1">
    <citation type="submission" date="2020-01" db="EMBL/GenBank/DDBJ databases">
        <title>Bacteria diversity of Porities sp.</title>
        <authorList>
            <person name="Wang G."/>
        </authorList>
    </citation>
    <scope>NUCLEOTIDE SEQUENCE [LARGE SCALE GENOMIC DNA]</scope>
    <source>
        <strain evidence="11 12">R33</strain>
    </source>
</reference>
<evidence type="ECO:0000256" key="5">
    <source>
        <dbReference type="ARBA" id="ARBA00022729"/>
    </source>
</evidence>
<keyword evidence="11" id="KW-0675">Receptor</keyword>
<keyword evidence="6 8" id="KW-0472">Membrane</keyword>
<dbReference type="InterPro" id="IPR008969">
    <property type="entry name" value="CarboxyPept-like_regulatory"/>
</dbReference>
<accession>A0A6L9EE78</accession>
<dbReference type="SUPFAM" id="SSF56935">
    <property type="entry name" value="Porins"/>
    <property type="match status" value="1"/>
</dbReference>
<name>A0A6L9EE78_9FLAO</name>
<evidence type="ECO:0000256" key="7">
    <source>
        <dbReference type="ARBA" id="ARBA00023237"/>
    </source>
</evidence>
<dbReference type="Gene3D" id="2.40.170.20">
    <property type="entry name" value="TonB-dependent receptor, beta-barrel domain"/>
    <property type="match status" value="1"/>
</dbReference>
<evidence type="ECO:0000256" key="8">
    <source>
        <dbReference type="PROSITE-ProRule" id="PRU01360"/>
    </source>
</evidence>
<dbReference type="PROSITE" id="PS52016">
    <property type="entry name" value="TONB_DEPENDENT_REC_3"/>
    <property type="match status" value="1"/>
</dbReference>
<dbReference type="AlphaFoldDB" id="A0A6L9EE78"/>
<dbReference type="EMBL" id="WXYO01000006">
    <property type="protein sequence ID" value="NAS13064.1"/>
    <property type="molecule type" value="Genomic_DNA"/>
</dbReference>
<dbReference type="GO" id="GO:0009279">
    <property type="term" value="C:cell outer membrane"/>
    <property type="evidence" value="ECO:0007669"/>
    <property type="project" value="UniProtKB-SubCell"/>
</dbReference>
<dbReference type="SUPFAM" id="SSF49464">
    <property type="entry name" value="Carboxypeptidase regulatory domain-like"/>
    <property type="match status" value="1"/>
</dbReference>
<dbReference type="RefSeq" id="WP_161436107.1">
    <property type="nucleotide sequence ID" value="NZ_WXYO01000006.1"/>
</dbReference>
<keyword evidence="5 9" id="KW-0732">Signal</keyword>
<keyword evidence="4 8" id="KW-0812">Transmembrane</keyword>
<dbReference type="PANTHER" id="PTHR30069:SF29">
    <property type="entry name" value="HEMOGLOBIN AND HEMOGLOBIN-HAPTOGLOBIN-BINDING PROTEIN 1-RELATED"/>
    <property type="match status" value="1"/>
</dbReference>
<keyword evidence="2 8" id="KW-0813">Transport</keyword>
<evidence type="ECO:0000256" key="4">
    <source>
        <dbReference type="ARBA" id="ARBA00022692"/>
    </source>
</evidence>
<evidence type="ECO:0000313" key="12">
    <source>
        <dbReference type="Proteomes" id="UP000475249"/>
    </source>
</evidence>
<dbReference type="Proteomes" id="UP000475249">
    <property type="component" value="Unassembled WGS sequence"/>
</dbReference>
<comment type="subcellular location">
    <subcellularLocation>
        <location evidence="1 8">Cell outer membrane</location>
        <topology evidence="1 8">Multi-pass membrane protein</topology>
    </subcellularLocation>
</comment>
<dbReference type="GO" id="GO:0044718">
    <property type="term" value="P:siderophore transmembrane transport"/>
    <property type="evidence" value="ECO:0007669"/>
    <property type="project" value="TreeGrafter"/>
</dbReference>
<evidence type="ECO:0000313" key="11">
    <source>
        <dbReference type="EMBL" id="NAS13064.1"/>
    </source>
</evidence>
<gene>
    <name evidence="11" type="ORF">GTQ38_13700</name>
</gene>
<evidence type="ECO:0000256" key="2">
    <source>
        <dbReference type="ARBA" id="ARBA00022448"/>
    </source>
</evidence>
<comment type="caution">
    <text evidence="11">The sequence shown here is derived from an EMBL/GenBank/DDBJ whole genome shotgun (WGS) entry which is preliminary data.</text>
</comment>
<feature type="domain" description="TonB-dependent receptor plug" evidence="10">
    <location>
        <begin position="280"/>
        <end position="353"/>
    </location>
</feature>
<dbReference type="InterPro" id="IPR012910">
    <property type="entry name" value="Plug_dom"/>
</dbReference>
<dbReference type="Gene3D" id="2.170.130.10">
    <property type="entry name" value="TonB-dependent receptor, plug domain"/>
    <property type="match status" value="1"/>
</dbReference>
<evidence type="ECO:0000256" key="9">
    <source>
        <dbReference type="SAM" id="SignalP"/>
    </source>
</evidence>
<dbReference type="Pfam" id="PF07715">
    <property type="entry name" value="Plug"/>
    <property type="match status" value="1"/>
</dbReference>
<keyword evidence="3 8" id="KW-1134">Transmembrane beta strand</keyword>
<feature type="signal peptide" evidence="9">
    <location>
        <begin position="1"/>
        <end position="19"/>
    </location>
</feature>
<dbReference type="Gene3D" id="2.60.40.1120">
    <property type="entry name" value="Carboxypeptidase-like, regulatory domain"/>
    <property type="match status" value="1"/>
</dbReference>
<dbReference type="InterPro" id="IPR036942">
    <property type="entry name" value="Beta-barrel_TonB_sf"/>
</dbReference>
<keyword evidence="7 8" id="KW-0998">Cell outer membrane</keyword>
<proteinExistence type="inferred from homology"/>
<dbReference type="GO" id="GO:0015344">
    <property type="term" value="F:siderophore uptake transmembrane transporter activity"/>
    <property type="evidence" value="ECO:0007669"/>
    <property type="project" value="TreeGrafter"/>
</dbReference>
<dbReference type="Pfam" id="PF13715">
    <property type="entry name" value="CarbopepD_reg_2"/>
    <property type="match status" value="1"/>
</dbReference>
<dbReference type="PANTHER" id="PTHR30069">
    <property type="entry name" value="TONB-DEPENDENT OUTER MEMBRANE RECEPTOR"/>
    <property type="match status" value="1"/>
</dbReference>
<dbReference type="InterPro" id="IPR039426">
    <property type="entry name" value="TonB-dep_rcpt-like"/>
</dbReference>
<evidence type="ECO:0000256" key="3">
    <source>
        <dbReference type="ARBA" id="ARBA00022452"/>
    </source>
</evidence>
<sequence>MRYKILALTLFLAHALTFAQTTNTLTFSAQDSDIESVIKQIESLSPYRFYFISQWFGSKKVSVDFADASLDEVLTELFKETDINYYQLNENEVVLSKNNTIYDSLPEDFFQKGTPVVTDDTGVDPENESPTPIFYADETSTEEEQIETIRIGRENRQDRQARYTLSGYVRNEKTNEPIGDIAIVVTNRGLGTVSDENGYYQISLPAGRNLLETRFIGMKSVKKNVIVYNSGQLDIFVGESVQQLSEVILEADKKKNVEEEVTGTEIIDSEETKDIPLVLGERNVLQVATTLPGISTAGEGALGINVRGGKTDQNLFLMDNAVVYNPTHFFGIFQALNPFVTKSVEIYKGNIPVEFAGRLSSVFDIQTIDGNTDKFAGEASIGPVTANIALEVPIKEGKSSLVLGGRGAYSDWILRSLDDEDLSNSEASFYDVIINYTDRINENNRLKATAYYSRDNFSITSDSLFGYSNRAASVEWKHTFNERNNGGLVLSNSRYAFDIEFDGESNTDFDLGYSVEETELKLYNNFRYSDKHTFKYGIAAKLYTVNPGSIDPLGPDSAINPITVPEEKGFEGGIYIGDNFTISEKFAINAGVRYSFFAALGPSEQRVYAEGVPRNQGSQIGTETFDNNEVIETYGGPELRLSARYLITPDFSIKASVNNMYQYIHTLSNTTTVSPIDTWKLSDSNIKPQTSQQATLGFFKNFEDDMFEVSLEGFYKRSQDVLDFKTGAQLLLNQQIETEVLQGDGRAYGVEFLLRKNRGKLNGWLGYTYSRSKIRFDSPFPEERINGGVFFPSNYDRPHDVSLIANYKFTRRYSLSLNFAYQTGRPVTYPIGQFNFNNAEYVFYSNRNEFRIPDYYRLDLGVNIEGNHKIKKLAHSFWTISVYNVLGRNNPYSVFFVTEAGEVRALQSSIFAIPIPSITYNFKF</sequence>
<keyword evidence="12" id="KW-1185">Reference proteome</keyword>
<evidence type="ECO:0000259" key="10">
    <source>
        <dbReference type="Pfam" id="PF07715"/>
    </source>
</evidence>